<sequence length="248" mass="26835">MAGHSKWANIQHRKGAQDAKRAKIFTKFIREITVSARIGGLDPDANPRLRAVVDKALTANMSREVIERAIKRGAGGEEGANLEEITYEGYAPGGVAVMIEATSDNRNRTVADVRHALSKNGGNLGQDGSVSFLFSHKGQIMLTTGANEDEVMEVALEAGADDIQTQQDGSIEVTTTPEDFLAVKKALSDAGFVIERADTLMIPATYIEVDDIDTAKKIVKMIDMLEDLDDVQKVHANMSFSGTVLIFV</sequence>
<proteinExistence type="inferred from homology"/>
<evidence type="ECO:0000256" key="4">
    <source>
        <dbReference type="ARBA" id="ARBA00023125"/>
    </source>
</evidence>
<dbReference type="Gene3D" id="3.30.70.980">
    <property type="match status" value="2"/>
</dbReference>
<dbReference type="FunFam" id="1.10.10.200:FF:000001">
    <property type="entry name" value="Probable transcriptional regulatory protein YebC"/>
    <property type="match status" value="1"/>
</dbReference>
<dbReference type="GO" id="GO:0005829">
    <property type="term" value="C:cytosol"/>
    <property type="evidence" value="ECO:0007669"/>
    <property type="project" value="TreeGrafter"/>
</dbReference>
<dbReference type="InterPro" id="IPR048300">
    <property type="entry name" value="TACO1_YebC-like_2nd/3rd_dom"/>
</dbReference>
<organism evidence="9 10">
    <name type="scientific">Permianibacter aggregans</name>
    <dbReference type="NCBI Taxonomy" id="1510150"/>
    <lineage>
        <taxon>Bacteria</taxon>
        <taxon>Pseudomonadati</taxon>
        <taxon>Pseudomonadota</taxon>
        <taxon>Gammaproteobacteria</taxon>
        <taxon>Pseudomonadales</taxon>
        <taxon>Pseudomonadaceae</taxon>
        <taxon>Permianibacter</taxon>
    </lineage>
</organism>
<dbReference type="GO" id="GO:0006355">
    <property type="term" value="P:regulation of DNA-templated transcription"/>
    <property type="evidence" value="ECO:0007669"/>
    <property type="project" value="UniProtKB-UniRule"/>
</dbReference>
<dbReference type="NCBIfam" id="TIGR01033">
    <property type="entry name" value="YebC/PmpR family DNA-binding transcriptional regulator"/>
    <property type="match status" value="1"/>
</dbReference>
<comment type="similarity">
    <text evidence="1 6">Belongs to the TACO1 family.</text>
</comment>
<gene>
    <name evidence="9" type="ORF">EV696_1281</name>
</gene>
<dbReference type="InterPro" id="IPR029072">
    <property type="entry name" value="YebC-like"/>
</dbReference>
<keyword evidence="3 6" id="KW-0805">Transcription regulation</keyword>
<dbReference type="AlphaFoldDB" id="A0A4R6UC99"/>
<keyword evidence="4 6" id="KW-0238">DNA-binding</keyword>
<dbReference type="PANTHER" id="PTHR12532:SF6">
    <property type="entry name" value="TRANSCRIPTIONAL REGULATORY PROTEIN YEBC-RELATED"/>
    <property type="match status" value="1"/>
</dbReference>
<dbReference type="NCBIfam" id="NF009044">
    <property type="entry name" value="PRK12378.1"/>
    <property type="match status" value="1"/>
</dbReference>
<dbReference type="HAMAP" id="MF_00693">
    <property type="entry name" value="Transcrip_reg_TACO1"/>
    <property type="match status" value="1"/>
</dbReference>
<evidence type="ECO:0000256" key="1">
    <source>
        <dbReference type="ARBA" id="ARBA00008724"/>
    </source>
</evidence>
<dbReference type="PANTHER" id="PTHR12532">
    <property type="entry name" value="TRANSLATIONAL ACTIVATOR OF CYTOCHROME C OXIDASE 1"/>
    <property type="match status" value="1"/>
</dbReference>
<dbReference type="InterPro" id="IPR049083">
    <property type="entry name" value="TACO1_YebC_N"/>
</dbReference>
<dbReference type="Proteomes" id="UP000295375">
    <property type="component" value="Unassembled WGS sequence"/>
</dbReference>
<dbReference type="Pfam" id="PF01709">
    <property type="entry name" value="Transcrip_reg"/>
    <property type="match status" value="1"/>
</dbReference>
<reference evidence="9 10" key="1">
    <citation type="submission" date="2019-03" db="EMBL/GenBank/DDBJ databases">
        <title>Genomic Encyclopedia of Type Strains, Phase IV (KMG-IV): sequencing the most valuable type-strain genomes for metagenomic binning, comparative biology and taxonomic classification.</title>
        <authorList>
            <person name="Goeker M."/>
        </authorList>
    </citation>
    <scope>NUCLEOTIDE SEQUENCE [LARGE SCALE GENOMIC DNA]</scope>
    <source>
        <strain evidence="9 10">DSM 103792</strain>
    </source>
</reference>
<evidence type="ECO:0000256" key="2">
    <source>
        <dbReference type="ARBA" id="ARBA00022490"/>
    </source>
</evidence>
<dbReference type="OrthoDB" id="9781053at2"/>
<dbReference type="SUPFAM" id="SSF75625">
    <property type="entry name" value="YebC-like"/>
    <property type="match status" value="1"/>
</dbReference>
<dbReference type="InterPro" id="IPR017856">
    <property type="entry name" value="Integrase-like_N"/>
</dbReference>
<dbReference type="InterPro" id="IPR002876">
    <property type="entry name" value="Transcrip_reg_TACO1-like"/>
</dbReference>
<evidence type="ECO:0000259" key="8">
    <source>
        <dbReference type="Pfam" id="PF20772"/>
    </source>
</evidence>
<dbReference type="NCBIfam" id="NF001030">
    <property type="entry name" value="PRK00110.1"/>
    <property type="match status" value="1"/>
</dbReference>
<evidence type="ECO:0000256" key="5">
    <source>
        <dbReference type="ARBA" id="ARBA00023163"/>
    </source>
</evidence>
<keyword evidence="5 6" id="KW-0804">Transcription</keyword>
<comment type="subcellular location">
    <subcellularLocation>
        <location evidence="6">Cytoplasm</location>
    </subcellularLocation>
</comment>
<comment type="caution">
    <text evidence="9">The sequence shown here is derived from an EMBL/GenBank/DDBJ whole genome shotgun (WGS) entry which is preliminary data.</text>
</comment>
<evidence type="ECO:0000256" key="3">
    <source>
        <dbReference type="ARBA" id="ARBA00023015"/>
    </source>
</evidence>
<evidence type="ECO:0000313" key="10">
    <source>
        <dbReference type="Proteomes" id="UP000295375"/>
    </source>
</evidence>
<feature type="domain" description="TACO1/YebC-like N-terminal" evidence="8">
    <location>
        <begin position="5"/>
        <end position="75"/>
    </location>
</feature>
<dbReference type="FunFam" id="3.30.70.980:FF:000002">
    <property type="entry name" value="Probable transcriptional regulatory protein YebC"/>
    <property type="match status" value="1"/>
</dbReference>
<dbReference type="GO" id="GO:0003677">
    <property type="term" value="F:DNA binding"/>
    <property type="evidence" value="ECO:0007669"/>
    <property type="project" value="UniProtKB-UniRule"/>
</dbReference>
<protein>
    <recommendedName>
        <fullName evidence="6">Probable transcriptional regulatory protein EV696_1281</fullName>
    </recommendedName>
</protein>
<dbReference type="RefSeq" id="WP_133593531.1">
    <property type="nucleotide sequence ID" value="NZ_CP037953.1"/>
</dbReference>
<accession>A0A4R6UC99</accession>
<evidence type="ECO:0000256" key="6">
    <source>
        <dbReference type="HAMAP-Rule" id="MF_00693"/>
    </source>
</evidence>
<keyword evidence="10" id="KW-1185">Reference proteome</keyword>
<dbReference type="Gene3D" id="1.10.10.200">
    <property type="match status" value="1"/>
</dbReference>
<keyword evidence="2 6" id="KW-0963">Cytoplasm</keyword>
<dbReference type="InterPro" id="IPR026564">
    <property type="entry name" value="Transcrip_reg_TACO1-like_dom3"/>
</dbReference>
<dbReference type="EMBL" id="SNYM01000028">
    <property type="protein sequence ID" value="TDQ43602.1"/>
    <property type="molecule type" value="Genomic_DNA"/>
</dbReference>
<feature type="domain" description="TACO1/YebC-like second and third" evidence="7">
    <location>
        <begin position="82"/>
        <end position="238"/>
    </location>
</feature>
<evidence type="ECO:0000259" key="7">
    <source>
        <dbReference type="Pfam" id="PF01709"/>
    </source>
</evidence>
<dbReference type="Pfam" id="PF20772">
    <property type="entry name" value="TACO1_YebC_N"/>
    <property type="match status" value="1"/>
</dbReference>
<name>A0A4R6UC99_9GAMM</name>
<evidence type="ECO:0000313" key="9">
    <source>
        <dbReference type="EMBL" id="TDQ43602.1"/>
    </source>
</evidence>